<comment type="catalytic activity">
    <reaction evidence="6">
        <text>5-(methylsulfanyl)-D-ribulose 1-phosphate = 5-methylsulfanyl-2,3-dioxopentyl phosphate + H2O</text>
        <dbReference type="Rhea" id="RHEA:15549"/>
        <dbReference type="ChEBI" id="CHEBI:15377"/>
        <dbReference type="ChEBI" id="CHEBI:58548"/>
        <dbReference type="ChEBI" id="CHEBI:58828"/>
        <dbReference type="EC" id="4.2.1.109"/>
    </reaction>
</comment>
<dbReference type="STRING" id="1172194.WQQ_24390"/>
<dbReference type="RefSeq" id="WP_007185382.1">
    <property type="nucleotide sequence ID" value="NZ_AKGD01000002.1"/>
</dbReference>
<dbReference type="GO" id="GO:0008270">
    <property type="term" value="F:zinc ion binding"/>
    <property type="evidence" value="ECO:0007669"/>
    <property type="project" value="UniProtKB-UniRule"/>
</dbReference>
<feature type="binding site" evidence="6">
    <location>
        <position position="96"/>
    </location>
    <ligand>
        <name>Zn(2+)</name>
        <dbReference type="ChEBI" id="CHEBI:29105"/>
    </ligand>
</feature>
<evidence type="ECO:0000313" key="9">
    <source>
        <dbReference type="Proteomes" id="UP000003704"/>
    </source>
</evidence>
<dbReference type="GO" id="GO:0046570">
    <property type="term" value="F:methylthioribulose 1-phosphate dehydratase activity"/>
    <property type="evidence" value="ECO:0007669"/>
    <property type="project" value="UniProtKB-UniRule"/>
</dbReference>
<evidence type="ECO:0000256" key="3">
    <source>
        <dbReference type="ARBA" id="ARBA00022833"/>
    </source>
</evidence>
<evidence type="ECO:0000313" key="8">
    <source>
        <dbReference type="EMBL" id="EIT68857.1"/>
    </source>
</evidence>
<comment type="similarity">
    <text evidence="6">Belongs to the aldolase class II family. MtnB subfamily.</text>
</comment>
<dbReference type="InterPro" id="IPR050197">
    <property type="entry name" value="Aldolase_class_II_sugar_metab"/>
</dbReference>
<comment type="caution">
    <text evidence="8">The sequence shown here is derived from an EMBL/GenBank/DDBJ whole genome shotgun (WGS) entry which is preliminary data.</text>
</comment>
<keyword evidence="1 6" id="KW-0028">Amino-acid biosynthesis</keyword>
<dbReference type="PATRIC" id="fig|1172194.4.peg.2356"/>
<evidence type="ECO:0000256" key="2">
    <source>
        <dbReference type="ARBA" id="ARBA00022723"/>
    </source>
</evidence>
<feature type="binding site" evidence="6">
    <location>
        <position position="98"/>
    </location>
    <ligand>
        <name>Zn(2+)</name>
        <dbReference type="ChEBI" id="CHEBI:29105"/>
    </ligand>
</feature>
<comment type="function">
    <text evidence="6">Catalyzes the dehydration of methylthioribulose-1-phosphate (MTRu-1-P) into 2,3-diketo-5-methylthiopentyl-1-phosphate (DK-MTP-1-P).</text>
</comment>
<comment type="pathway">
    <text evidence="6">Amino-acid biosynthesis; L-methionine biosynthesis via salvage pathway; L-methionine from S-methyl-5-thio-alpha-D-ribose 1-phosphate: step 2/6.</text>
</comment>
<dbReference type="UniPathway" id="UPA00904">
    <property type="reaction ID" value="UER00875"/>
</dbReference>
<dbReference type="Pfam" id="PF00596">
    <property type="entry name" value="Aldolase_II"/>
    <property type="match status" value="1"/>
</dbReference>
<dbReference type="GO" id="GO:0016832">
    <property type="term" value="F:aldehyde-lyase activity"/>
    <property type="evidence" value="ECO:0007669"/>
    <property type="project" value="TreeGrafter"/>
</dbReference>
<dbReference type="NCBIfam" id="TIGR03328">
    <property type="entry name" value="salvage_mtnB"/>
    <property type="match status" value="1"/>
</dbReference>
<comment type="cofactor">
    <cofactor evidence="6">
        <name>Zn(2+)</name>
        <dbReference type="ChEBI" id="CHEBI:29105"/>
    </cofactor>
    <text evidence="6">Binds 1 zinc ion per subunit.</text>
</comment>
<keyword evidence="2 6" id="KW-0479">Metal-binding</keyword>
<evidence type="ECO:0000256" key="4">
    <source>
        <dbReference type="ARBA" id="ARBA00023167"/>
    </source>
</evidence>
<dbReference type="GO" id="GO:0005829">
    <property type="term" value="C:cytosol"/>
    <property type="evidence" value="ECO:0007669"/>
    <property type="project" value="TreeGrafter"/>
</dbReference>
<accession>I7ZB12</accession>
<dbReference type="NCBIfam" id="NF006672">
    <property type="entry name" value="PRK09220.1"/>
    <property type="match status" value="1"/>
</dbReference>
<dbReference type="InterPro" id="IPR001303">
    <property type="entry name" value="Aldolase_II/adducin_N"/>
</dbReference>
<dbReference type="SMART" id="SM01007">
    <property type="entry name" value="Aldolase_II"/>
    <property type="match status" value="1"/>
</dbReference>
<name>I7ZB12_9GAMM</name>
<organism evidence="8 9">
    <name type="scientific">Hydrocarboniphaga effusa AP103</name>
    <dbReference type="NCBI Taxonomy" id="1172194"/>
    <lineage>
        <taxon>Bacteria</taxon>
        <taxon>Pseudomonadati</taxon>
        <taxon>Pseudomonadota</taxon>
        <taxon>Gammaproteobacteria</taxon>
        <taxon>Nevskiales</taxon>
        <taxon>Nevskiaceae</taxon>
        <taxon>Hydrocarboniphaga</taxon>
    </lineage>
</organism>
<protein>
    <recommendedName>
        <fullName evidence="6">Methylthioribulose-1-phosphate dehydratase</fullName>
        <shortName evidence="6">MTRu-1-P dehydratase</shortName>
        <ecNumber evidence="6">4.2.1.109</ecNumber>
    </recommendedName>
</protein>
<dbReference type="HAMAP" id="MF_01677">
    <property type="entry name" value="Salvage_MtnB"/>
    <property type="match status" value="1"/>
</dbReference>
<evidence type="ECO:0000256" key="1">
    <source>
        <dbReference type="ARBA" id="ARBA00022605"/>
    </source>
</evidence>
<dbReference type="GO" id="GO:0019509">
    <property type="term" value="P:L-methionine salvage from methylthioadenosine"/>
    <property type="evidence" value="ECO:0007669"/>
    <property type="project" value="UniProtKB-UniRule"/>
</dbReference>
<keyword evidence="5 6" id="KW-0456">Lyase</keyword>
<evidence type="ECO:0000259" key="7">
    <source>
        <dbReference type="SMART" id="SM01007"/>
    </source>
</evidence>
<sequence length="202" mass="22653">MSLEISRPARDMIAAGQLFHQRGWVPATGGNFSARLSSDRMLITASGWHKGELDDSAFLVADLDGAPEDRSRKASYETLLHCQVYRFDESVGSVLHTHSVANTLLSRRYESIRLAGYELLKLLPGIATHDAAVEIPVFENDQDIQRLASRVNDHMKKVAMPAYLIAGHGLYAWGSTVAQARHRVEALEFMFECELRELENKR</sequence>
<gene>
    <name evidence="6" type="primary">mtnB</name>
    <name evidence="8" type="ORF">WQQ_24390</name>
</gene>
<evidence type="ECO:0000256" key="5">
    <source>
        <dbReference type="ARBA" id="ARBA00023239"/>
    </source>
</evidence>
<keyword evidence="9" id="KW-1185">Reference proteome</keyword>
<dbReference type="EC" id="4.2.1.109" evidence="6"/>
<evidence type="ECO:0000256" key="6">
    <source>
        <dbReference type="HAMAP-Rule" id="MF_01677"/>
    </source>
</evidence>
<dbReference type="GO" id="GO:0019323">
    <property type="term" value="P:pentose catabolic process"/>
    <property type="evidence" value="ECO:0007669"/>
    <property type="project" value="TreeGrafter"/>
</dbReference>
<dbReference type="InterPro" id="IPR036409">
    <property type="entry name" value="Aldolase_II/adducin_N_sf"/>
</dbReference>
<dbReference type="Gene3D" id="3.40.225.10">
    <property type="entry name" value="Class II aldolase/adducin N-terminal domain"/>
    <property type="match status" value="1"/>
</dbReference>
<dbReference type="Proteomes" id="UP000003704">
    <property type="component" value="Unassembled WGS sequence"/>
</dbReference>
<keyword evidence="4 6" id="KW-0486">Methionine biosynthesis</keyword>
<reference evidence="8 9" key="1">
    <citation type="journal article" date="2012" name="J. Bacteriol.">
        <title>Genome Sequence of n-Alkane-Degrading Hydrocarboniphaga effusa Strain AP103T (ATCC BAA-332T).</title>
        <authorList>
            <person name="Chang H.K."/>
            <person name="Zylstra G.J."/>
            <person name="Chae J.C."/>
        </authorList>
    </citation>
    <scope>NUCLEOTIDE SEQUENCE [LARGE SCALE GENOMIC DNA]</scope>
    <source>
        <strain evidence="8 9">AP103</strain>
    </source>
</reference>
<dbReference type="AlphaFoldDB" id="I7ZB12"/>
<dbReference type="EMBL" id="AKGD01000002">
    <property type="protein sequence ID" value="EIT68857.1"/>
    <property type="molecule type" value="Genomic_DNA"/>
</dbReference>
<keyword evidence="3 6" id="KW-0862">Zinc</keyword>
<dbReference type="InterPro" id="IPR017714">
    <property type="entry name" value="MethylthioRu-1-P_deHdtase_MtnB"/>
</dbReference>
<proteinExistence type="inferred from homology"/>
<dbReference type="SUPFAM" id="SSF53639">
    <property type="entry name" value="AraD/HMP-PK domain-like"/>
    <property type="match status" value="1"/>
</dbReference>
<dbReference type="PANTHER" id="PTHR22789">
    <property type="entry name" value="FUCULOSE PHOSPHATE ALDOLASE"/>
    <property type="match status" value="1"/>
</dbReference>
<dbReference type="PANTHER" id="PTHR22789:SF0">
    <property type="entry name" value="3-OXO-TETRONATE 4-PHOSPHATE DECARBOXYLASE-RELATED"/>
    <property type="match status" value="1"/>
</dbReference>
<feature type="domain" description="Class II aldolase/adducin N-terminal" evidence="7">
    <location>
        <begin position="10"/>
        <end position="195"/>
    </location>
</feature>